<dbReference type="GO" id="GO:0051751">
    <property type="term" value="F:alpha-1,4-mannosyltransferase activity"/>
    <property type="evidence" value="ECO:0007669"/>
    <property type="project" value="InterPro"/>
</dbReference>
<evidence type="ECO:0000256" key="12">
    <source>
        <dbReference type="ARBA" id="ARBA00093608"/>
    </source>
</evidence>
<evidence type="ECO:0000256" key="5">
    <source>
        <dbReference type="ARBA" id="ARBA00022676"/>
    </source>
</evidence>
<feature type="transmembrane region" description="Helical" evidence="13">
    <location>
        <begin position="212"/>
        <end position="231"/>
    </location>
</feature>
<keyword evidence="10 13" id="KW-0472">Membrane</keyword>
<dbReference type="GeneID" id="118423153"/>
<evidence type="ECO:0000256" key="3">
    <source>
        <dbReference type="ARBA" id="ARBA00011071"/>
    </source>
</evidence>
<comment type="function">
    <text evidence="11 13">Catalytic subunit of the glycosylphosphatidylinositol-mannosyltransferase I complex which catalyzes the transfer of the first mannose, via an alpha-1,4 bond from a dolichol-phosphate-mannose (Dol-P-Man) to the glucosaminyl acyl phosphatidylinositol (GlcN-(acyl)PI) intermediate to generate alpha-D-Man-(1-&gt;4)-alpha-D-GlcN-(1-&gt;6)-(1-radyl,2-acyl-sn-glycero-3-phospho)-2-acyl-inositol and participates in the sixth step of the glycosylphosphatidylinositol-anchor biosynthesis.</text>
</comment>
<accession>A0A9J7N1N6</accession>
<protein>
    <recommendedName>
        <fullName evidence="12 13">GPI alpha-1,4-mannosyltransferase I, catalytic subunit</fullName>
        <ecNumber evidence="13">2.4.1.-</ecNumber>
    </recommendedName>
    <alternativeName>
        <fullName evidence="13">GPI mannosyltransferase I</fullName>
    </alternativeName>
</protein>
<comment type="similarity">
    <text evidence="3 13">Belongs to the PIGM family.</text>
</comment>
<keyword evidence="6 13" id="KW-0808">Transferase</keyword>
<dbReference type="EC" id="2.4.1.-" evidence="13"/>
<evidence type="ECO:0000256" key="1">
    <source>
        <dbReference type="ARBA" id="ARBA00004477"/>
    </source>
</evidence>
<keyword evidence="4 13" id="KW-0337">GPI-anchor biosynthesis</keyword>
<dbReference type="PANTHER" id="PTHR12886:SF0">
    <property type="entry name" value="GPI MANNOSYLTRANSFERASE 1"/>
    <property type="match status" value="1"/>
</dbReference>
<dbReference type="Proteomes" id="UP000001554">
    <property type="component" value="Chromosome 9"/>
</dbReference>
<organism evidence="15 16">
    <name type="scientific">Branchiostoma floridae</name>
    <name type="common">Florida lancelet</name>
    <name type="synonym">Amphioxus</name>
    <dbReference type="NCBI Taxonomy" id="7739"/>
    <lineage>
        <taxon>Eukaryota</taxon>
        <taxon>Metazoa</taxon>
        <taxon>Chordata</taxon>
        <taxon>Cephalochordata</taxon>
        <taxon>Leptocardii</taxon>
        <taxon>Amphioxiformes</taxon>
        <taxon>Branchiostomatidae</taxon>
        <taxon>Branchiostoma</taxon>
    </lineage>
</organism>
<dbReference type="GO" id="GO:1990529">
    <property type="term" value="C:glycosylphosphatidylinositol-mannosyltransferase I complex"/>
    <property type="evidence" value="ECO:0000318"/>
    <property type="project" value="GO_Central"/>
</dbReference>
<evidence type="ECO:0000256" key="14">
    <source>
        <dbReference type="SAM" id="SignalP"/>
    </source>
</evidence>
<evidence type="ECO:0000313" key="16">
    <source>
        <dbReference type="RefSeq" id="XP_035687050.1"/>
    </source>
</evidence>
<keyword evidence="14" id="KW-0732">Signal</keyword>
<evidence type="ECO:0000256" key="6">
    <source>
        <dbReference type="ARBA" id="ARBA00022679"/>
    </source>
</evidence>
<dbReference type="OrthoDB" id="1741594at2759"/>
<keyword evidence="7 13" id="KW-0812">Transmembrane</keyword>
<evidence type="ECO:0000256" key="13">
    <source>
        <dbReference type="RuleBase" id="RU365064"/>
    </source>
</evidence>
<dbReference type="Pfam" id="PF05007">
    <property type="entry name" value="Mannosyl_trans"/>
    <property type="match status" value="1"/>
</dbReference>
<feature type="transmembrane region" description="Helical" evidence="13">
    <location>
        <begin position="133"/>
        <end position="151"/>
    </location>
</feature>
<dbReference type="InterPro" id="IPR007704">
    <property type="entry name" value="PIG-M"/>
</dbReference>
<dbReference type="GO" id="GO:0006506">
    <property type="term" value="P:GPI anchor biosynthetic process"/>
    <property type="evidence" value="ECO:0000318"/>
    <property type="project" value="GO_Central"/>
</dbReference>
<feature type="transmembrane region" description="Helical" evidence="13">
    <location>
        <begin position="339"/>
        <end position="360"/>
    </location>
</feature>
<sequence length="415" mass="47705">MIQTLTIECLCLLALGARLALIAYGEWQDRTMLVKYTDVDYYVFSDAAQYITNGQSPYNRATYRYTPLLALMLTPNIYLTPVFGKLLFVLSDVIAGYFMHQILLLRGVDANTSKTCASVWLFNPLPMGVSSRGNAEALTIMLVLGTLYFIMKKCTKTAAILYAAAVHFRIYPATYALPLFLLLGEDYTGHKQATKTMLDFVRSLVNPSRVQLVLTSVVTFTLLTGLCFVMYGQEFVEETYLYHLTRRDIRHNFSVYFYMLYLSSESEWSLAVGIVTFLPQVVLLVAVSCWLYRDLPFCCFVQTFLFVTFNKVCTSQYFLWYLSLLPVVLPTLRLRTHHVVTMATLWFLGQALWLMPAYYLEFQGHNTFLYIWVAGVLFFGINVWILVKLQDAHVHQPMFYNGKLVKLKLLNVKKD</sequence>
<dbReference type="GO" id="GO:0000030">
    <property type="term" value="F:mannosyltransferase activity"/>
    <property type="evidence" value="ECO:0000318"/>
    <property type="project" value="GO_Central"/>
</dbReference>
<keyword evidence="8 13" id="KW-0256">Endoplasmic reticulum</keyword>
<name>A0A9J7N1N6_BRAFL</name>
<dbReference type="PANTHER" id="PTHR12886">
    <property type="entry name" value="PIG-M MANNOSYLTRANSFERASE"/>
    <property type="match status" value="1"/>
</dbReference>
<comment type="pathway">
    <text evidence="2 13">Glycolipid biosynthesis; glycosylphosphatidylinositol-anchor biosynthesis.</text>
</comment>
<feature type="signal peptide" evidence="14">
    <location>
        <begin position="1"/>
        <end position="16"/>
    </location>
</feature>
<evidence type="ECO:0000256" key="11">
    <source>
        <dbReference type="ARBA" id="ARBA00093408"/>
    </source>
</evidence>
<gene>
    <name evidence="16" type="primary">LOC118423153</name>
</gene>
<reference evidence="16" key="2">
    <citation type="submission" date="2025-08" db="UniProtKB">
        <authorList>
            <consortium name="RefSeq"/>
        </authorList>
    </citation>
    <scope>IDENTIFICATION</scope>
    <source>
        <strain evidence="16">S238N-H82</strain>
        <tissue evidence="16">Testes</tissue>
    </source>
</reference>
<keyword evidence="5 13" id="KW-0328">Glycosyltransferase</keyword>
<dbReference type="KEGG" id="bfo:118423153"/>
<evidence type="ECO:0000256" key="2">
    <source>
        <dbReference type="ARBA" id="ARBA00004687"/>
    </source>
</evidence>
<dbReference type="GO" id="GO:0004376">
    <property type="term" value="F:GPI mannosyltransferase activity"/>
    <property type="evidence" value="ECO:0007669"/>
    <property type="project" value="InterPro"/>
</dbReference>
<evidence type="ECO:0000256" key="7">
    <source>
        <dbReference type="ARBA" id="ARBA00022692"/>
    </source>
</evidence>
<feature type="transmembrane region" description="Helical" evidence="13">
    <location>
        <begin position="77"/>
        <end position="98"/>
    </location>
</feature>
<evidence type="ECO:0000256" key="10">
    <source>
        <dbReference type="ARBA" id="ARBA00023136"/>
    </source>
</evidence>
<proteinExistence type="inferred from homology"/>
<reference evidence="15" key="1">
    <citation type="journal article" date="2020" name="Nat. Ecol. Evol.">
        <title>Deeply conserved synteny resolves early events in vertebrate evolution.</title>
        <authorList>
            <person name="Simakov O."/>
            <person name="Marletaz F."/>
            <person name="Yue J.X."/>
            <person name="O'Connell B."/>
            <person name="Jenkins J."/>
            <person name="Brandt A."/>
            <person name="Calef R."/>
            <person name="Tung C.H."/>
            <person name="Huang T.K."/>
            <person name="Schmutz J."/>
            <person name="Satoh N."/>
            <person name="Yu J.K."/>
            <person name="Putnam N.H."/>
            <person name="Green R.E."/>
            <person name="Rokhsar D.S."/>
        </authorList>
    </citation>
    <scope>NUCLEOTIDE SEQUENCE [LARGE SCALE GENOMIC DNA]</scope>
    <source>
        <strain evidence="15">S238N-H82</strain>
    </source>
</reference>
<feature type="transmembrane region" description="Helical" evidence="13">
    <location>
        <begin position="367"/>
        <end position="387"/>
    </location>
</feature>
<keyword evidence="9 13" id="KW-1133">Transmembrane helix</keyword>
<dbReference type="AlphaFoldDB" id="A0A9J7N1N6"/>
<evidence type="ECO:0000256" key="4">
    <source>
        <dbReference type="ARBA" id="ARBA00022502"/>
    </source>
</evidence>
<evidence type="ECO:0000256" key="9">
    <source>
        <dbReference type="ARBA" id="ARBA00022989"/>
    </source>
</evidence>
<dbReference type="RefSeq" id="XP_035687050.1">
    <property type="nucleotide sequence ID" value="XM_035831157.1"/>
</dbReference>
<comment type="subcellular location">
    <subcellularLocation>
        <location evidence="1 13">Endoplasmic reticulum membrane</location>
        <topology evidence="1 13">Multi-pass membrane protein</topology>
    </subcellularLocation>
</comment>
<feature type="transmembrane region" description="Helical" evidence="13">
    <location>
        <begin position="268"/>
        <end position="292"/>
    </location>
</feature>
<keyword evidence="15" id="KW-1185">Reference proteome</keyword>
<feature type="transmembrane region" description="Helical" evidence="13">
    <location>
        <begin position="299"/>
        <end position="319"/>
    </location>
</feature>
<dbReference type="GO" id="GO:0005789">
    <property type="term" value="C:endoplasmic reticulum membrane"/>
    <property type="evidence" value="ECO:0007669"/>
    <property type="project" value="UniProtKB-SubCell"/>
</dbReference>
<dbReference type="OMA" id="MLWFIGQ"/>
<evidence type="ECO:0000256" key="8">
    <source>
        <dbReference type="ARBA" id="ARBA00022824"/>
    </source>
</evidence>
<evidence type="ECO:0000313" key="15">
    <source>
        <dbReference type="Proteomes" id="UP000001554"/>
    </source>
</evidence>
<feature type="chain" id="PRO_5039946457" description="GPI alpha-1,4-mannosyltransferase I, catalytic subunit" evidence="14">
    <location>
        <begin position="17"/>
        <end position="415"/>
    </location>
</feature>